<keyword evidence="4" id="KW-0699">rRNA-binding</keyword>
<evidence type="ECO:0000313" key="8">
    <source>
        <dbReference type="EMBL" id="AYB71463.1"/>
    </source>
</evidence>
<evidence type="ECO:0000256" key="2">
    <source>
        <dbReference type="ARBA" id="ARBA00022980"/>
    </source>
</evidence>
<evidence type="ECO:0000259" key="7">
    <source>
        <dbReference type="Pfam" id="PF00673"/>
    </source>
</evidence>
<keyword evidence="4" id="KW-0694">RNA-binding</keyword>
<dbReference type="GO" id="GO:0003735">
    <property type="term" value="F:structural constituent of ribosome"/>
    <property type="evidence" value="ECO:0007669"/>
    <property type="project" value="InterPro"/>
</dbReference>
<keyword evidence="8" id="KW-0150">Chloroplast</keyword>
<dbReference type="Gene3D" id="3.30.1440.10">
    <property type="match status" value="1"/>
</dbReference>
<proteinExistence type="inferred from homology"/>
<comment type="similarity">
    <text evidence="1 4 5">Belongs to the universal ribosomal protein uL5 family.</text>
</comment>
<dbReference type="PANTHER" id="PTHR11994">
    <property type="entry name" value="60S RIBOSOMAL PROTEIN L11-RELATED"/>
    <property type="match status" value="1"/>
</dbReference>
<dbReference type="InterPro" id="IPR031309">
    <property type="entry name" value="Ribosomal_uL5_C"/>
</dbReference>
<evidence type="ECO:0000256" key="1">
    <source>
        <dbReference type="ARBA" id="ARBA00008553"/>
    </source>
</evidence>
<evidence type="ECO:0000256" key="3">
    <source>
        <dbReference type="ARBA" id="ARBA00023274"/>
    </source>
</evidence>
<dbReference type="NCBIfam" id="NF000585">
    <property type="entry name" value="PRK00010.1"/>
    <property type="match status" value="1"/>
</dbReference>
<dbReference type="InterPro" id="IPR031310">
    <property type="entry name" value="Ribosomal_uL5_N"/>
</dbReference>
<dbReference type="GO" id="GO:0019843">
    <property type="term" value="F:rRNA binding"/>
    <property type="evidence" value="ECO:0007669"/>
    <property type="project" value="UniProtKB-UniRule"/>
</dbReference>
<keyword evidence="3 4" id="KW-0687">Ribonucleoprotein</keyword>
<dbReference type="SUPFAM" id="SSF55282">
    <property type="entry name" value="RL5-like"/>
    <property type="match status" value="1"/>
</dbReference>
<dbReference type="GO" id="GO:0005840">
    <property type="term" value="C:ribosome"/>
    <property type="evidence" value="ECO:0007669"/>
    <property type="project" value="UniProtKB-KW"/>
</dbReference>
<feature type="domain" description="Large ribosomal subunit protein uL5 C-terminal" evidence="7">
    <location>
        <begin position="84"/>
        <end position="177"/>
    </location>
</feature>
<accession>A0A385UKZ8</accession>
<dbReference type="AlphaFoldDB" id="A0A385UKZ8"/>
<organism evidence="8">
    <name type="scientific">Trachelomonas grandis</name>
    <dbReference type="NCBI Taxonomy" id="215769"/>
    <lineage>
        <taxon>Eukaryota</taxon>
        <taxon>Discoba</taxon>
        <taxon>Euglenozoa</taxon>
        <taxon>Euglenida</taxon>
        <taxon>Spirocuta</taxon>
        <taxon>Euglenophyceae</taxon>
        <taxon>Euglenales</taxon>
        <taxon>Euglenaceae</taxon>
        <taxon>Trachelomonas</taxon>
    </lineage>
</organism>
<reference evidence="8" key="1">
    <citation type="journal article" date="2018" name="J. Eukaryot. Microbiol.">
        <title>Intrageneric Variability Between the Chloroplast Genomes of Trachelomonas grandis and Trachelomonas volvocina and Phylogenomic Analysis of Phototrophic Euglenoids.</title>
        <authorList>
            <person name="Dabbagh N."/>
            <person name="Preisfeld A."/>
        </authorList>
    </citation>
    <scope>NUCLEOTIDE SEQUENCE</scope>
</reference>
<dbReference type="EMBL" id="MH285877">
    <property type="protein sequence ID" value="AYB71463.1"/>
    <property type="molecule type" value="Genomic_DNA"/>
</dbReference>
<evidence type="ECO:0000259" key="6">
    <source>
        <dbReference type="Pfam" id="PF00281"/>
    </source>
</evidence>
<dbReference type="GO" id="GO:0006412">
    <property type="term" value="P:translation"/>
    <property type="evidence" value="ECO:0007669"/>
    <property type="project" value="UniProtKB-UniRule"/>
</dbReference>
<geneLocation type="chloroplast" evidence="8"/>
<evidence type="ECO:0000256" key="4">
    <source>
        <dbReference type="HAMAP-Rule" id="MF_01333"/>
    </source>
</evidence>
<dbReference type="FunFam" id="3.30.1440.10:FF:000001">
    <property type="entry name" value="50S ribosomal protein L5"/>
    <property type="match status" value="1"/>
</dbReference>
<dbReference type="PIRSF" id="PIRSF002161">
    <property type="entry name" value="Ribosomal_L5"/>
    <property type="match status" value="1"/>
</dbReference>
<comment type="function">
    <text evidence="4">Binds 5S rRNA, forms part of the central protuberance of the 50S subunit.</text>
</comment>
<dbReference type="Pfam" id="PF00281">
    <property type="entry name" value="Ribosomal_L5"/>
    <property type="match status" value="1"/>
</dbReference>
<comment type="subunit">
    <text evidence="4">Part of the 50S ribosomal subunit; contacts the 5S rRNA.</text>
</comment>
<keyword evidence="8" id="KW-0934">Plastid</keyword>
<dbReference type="Pfam" id="PF00673">
    <property type="entry name" value="Ribosomal_L5_C"/>
    <property type="match status" value="1"/>
</dbReference>
<dbReference type="GO" id="GO:0009507">
    <property type="term" value="C:chloroplast"/>
    <property type="evidence" value="ECO:0007669"/>
    <property type="project" value="UniProtKB-SubCell"/>
</dbReference>
<dbReference type="InterPro" id="IPR020930">
    <property type="entry name" value="Ribosomal_uL5_bac-type"/>
</dbReference>
<feature type="domain" description="Large ribosomal subunit protein uL5 N-terminal" evidence="6">
    <location>
        <begin position="24"/>
        <end position="80"/>
    </location>
</feature>
<comment type="subcellular location">
    <subcellularLocation>
        <location evidence="4">Plastid</location>
        <location evidence="4">Chloroplast</location>
    </subcellularLocation>
</comment>
<name>A0A385UKZ8_9EUGL</name>
<dbReference type="GO" id="GO:1990904">
    <property type="term" value="C:ribonucleoprotein complex"/>
    <property type="evidence" value="ECO:0007669"/>
    <property type="project" value="UniProtKB-KW"/>
</dbReference>
<protein>
    <recommendedName>
        <fullName evidence="4">Large ribosomal subunit protein uL5c</fullName>
    </recommendedName>
</protein>
<dbReference type="HAMAP" id="MF_01333_B">
    <property type="entry name" value="Ribosomal_uL5_B"/>
    <property type="match status" value="1"/>
</dbReference>
<keyword evidence="2 4" id="KW-0689">Ribosomal protein</keyword>
<sequence>MQRLKLLYIDEVVPYMTKLFSYKNIHEVPKITKVIVNKALNESCQNKKIIDSFINEMNLITCQYPKISRSRKAIANFKLKKKTPIGLYVTLRDEKMYSFLDRLINISLPRIRDFQGVNIQSFDEHGNYNLGFIEQIMFADIDLDKIVKVSGINITICINSKKKDQSYTLLKGLGVPFKMN</sequence>
<dbReference type="InterPro" id="IPR002132">
    <property type="entry name" value="Ribosomal_uL5"/>
</dbReference>
<dbReference type="InterPro" id="IPR022803">
    <property type="entry name" value="Ribosomal_uL5_dom_sf"/>
</dbReference>
<evidence type="ECO:0000256" key="5">
    <source>
        <dbReference type="RuleBase" id="RU003930"/>
    </source>
</evidence>
<gene>
    <name evidence="4 8" type="primary">rpl5</name>
</gene>